<dbReference type="InterPro" id="IPR005625">
    <property type="entry name" value="PepSY-ass_TM"/>
</dbReference>
<feature type="transmembrane region" description="Helical" evidence="1">
    <location>
        <begin position="214"/>
        <end position="235"/>
    </location>
</feature>
<organism evidence="2 3">
    <name type="scientific">Corallincola spongiicola</name>
    <dbReference type="NCBI Taxonomy" id="2520508"/>
    <lineage>
        <taxon>Bacteria</taxon>
        <taxon>Pseudomonadati</taxon>
        <taxon>Pseudomonadota</taxon>
        <taxon>Gammaproteobacteria</taxon>
        <taxon>Alteromonadales</taxon>
        <taxon>Psychromonadaceae</taxon>
        <taxon>Corallincola</taxon>
    </lineage>
</organism>
<dbReference type="PANTHER" id="PTHR40115">
    <property type="entry name" value="INNER MEMBRANE PROTEIN WITH PEPSY TM HELIX"/>
    <property type="match status" value="1"/>
</dbReference>
<dbReference type="PANTHER" id="PTHR40115:SF1">
    <property type="entry name" value="INNER MEMBRANE PROTEIN WITH PEPSY TM HELIX"/>
    <property type="match status" value="1"/>
</dbReference>
<evidence type="ECO:0000313" key="2">
    <source>
        <dbReference type="EMBL" id="TAA41042.1"/>
    </source>
</evidence>
<reference evidence="3" key="1">
    <citation type="submission" date="2019-02" db="EMBL/GenBank/DDBJ databases">
        <title>Draft genome sequence of Muricauda sp. 176CP4-71.</title>
        <authorList>
            <person name="Park J.-S."/>
        </authorList>
    </citation>
    <scope>NUCLEOTIDE SEQUENCE [LARGE SCALE GENOMIC DNA]</scope>
    <source>
        <strain evidence="3">176GS2-150</strain>
    </source>
</reference>
<protein>
    <recommendedName>
        <fullName evidence="4">PepSY domain-containing protein</fullName>
    </recommendedName>
</protein>
<accession>A0ABY1WLA3</accession>
<gene>
    <name evidence="2" type="ORF">EXY25_17220</name>
</gene>
<keyword evidence="1" id="KW-0812">Transmembrane</keyword>
<evidence type="ECO:0000313" key="3">
    <source>
        <dbReference type="Proteomes" id="UP000292544"/>
    </source>
</evidence>
<sequence>MARVLRALHWWHRKLGLAAALFIFLLSLTGIALNHTDGLKLSQQHLDWPWLLRWYGIESPQPQAYPVAGDWLIVQGQQLYLNDQPLMAVDGDVVGALVWQTMLLVATDKQLLLLTEEGELAEKVSAELGWPQGVTAMGLDEQLVPTIRIEQQLAQADEALLAWHPVTQAEVSWSSPAAIPADLAQALPAHGAVDLERVLLDLHSGRIVGVSGPWLMDMAAVAMMLLAASGIWMWAKRRRGNRRR</sequence>
<comment type="caution">
    <text evidence="2">The sequence shown here is derived from an EMBL/GenBank/DDBJ whole genome shotgun (WGS) entry which is preliminary data.</text>
</comment>
<evidence type="ECO:0000256" key="1">
    <source>
        <dbReference type="SAM" id="Phobius"/>
    </source>
</evidence>
<proteinExistence type="predicted"/>
<name>A0ABY1WLA3_9GAMM</name>
<keyword evidence="3" id="KW-1185">Reference proteome</keyword>
<dbReference type="EMBL" id="SHLY01000008">
    <property type="protein sequence ID" value="TAA41042.1"/>
    <property type="molecule type" value="Genomic_DNA"/>
</dbReference>
<keyword evidence="1" id="KW-0472">Membrane</keyword>
<dbReference type="Pfam" id="PF03929">
    <property type="entry name" value="PepSY_TM"/>
    <property type="match status" value="1"/>
</dbReference>
<keyword evidence="1" id="KW-1133">Transmembrane helix</keyword>
<dbReference type="RefSeq" id="WP_130567830.1">
    <property type="nucleotide sequence ID" value="NZ_SHLY01000008.1"/>
</dbReference>
<evidence type="ECO:0008006" key="4">
    <source>
        <dbReference type="Google" id="ProtNLM"/>
    </source>
</evidence>
<dbReference type="Proteomes" id="UP000292544">
    <property type="component" value="Unassembled WGS sequence"/>
</dbReference>
<dbReference type="InterPro" id="IPR032307">
    <property type="entry name" value="PepSY_TM-like_2"/>
</dbReference>